<sequence>MEGIAEERCALVGELVQVLEMVRKLDAHMAGGEEQCRALVATMRASIDRSVLIARSCCAEAGRVFGGHQPESSPSGGDGSPRSGGSDQAGDSRGRGNAAGHCKKRKMLPKWSIQVRVRAVADVAPLDDGLSWRKYGQKDILGAKYPRAYFRCTHRHTQGCNASKQVQRTDGDPLLFDVVYHGDHTCAQGQPAAHPGNQATAAAWPAVSSEHSKTQSGPEPEHAAAASPSLERAVLPFPLLSSNKPAATSANANDDNGCEASIVASTFMLPAAQATTEESQLVSGGSNYTAGVRNVADGELASTTTHSSSMGDMDFMFQLDDAVDFLESNSYF</sequence>
<feature type="region of interest" description="Disordered" evidence="7">
    <location>
        <begin position="65"/>
        <end position="101"/>
    </location>
</feature>
<keyword evidence="2" id="KW-0805">Transcription regulation</keyword>
<evidence type="ECO:0000256" key="3">
    <source>
        <dbReference type="ARBA" id="ARBA00023125"/>
    </source>
</evidence>
<dbReference type="FunFam" id="2.20.25.80:FF:000009">
    <property type="entry name" value="WRKY transcription factor 53"/>
    <property type="match status" value="1"/>
</dbReference>
<keyword evidence="10" id="KW-1185">Reference proteome</keyword>
<dbReference type="GO" id="GO:0042542">
    <property type="term" value="P:response to hydrogen peroxide"/>
    <property type="evidence" value="ECO:0007669"/>
    <property type="project" value="UniProtKB-ARBA"/>
</dbReference>
<evidence type="ECO:0000256" key="1">
    <source>
        <dbReference type="ARBA" id="ARBA00004123"/>
    </source>
</evidence>
<dbReference type="GO" id="GO:0005634">
    <property type="term" value="C:nucleus"/>
    <property type="evidence" value="ECO:0007669"/>
    <property type="project" value="UniProtKB-SubCell"/>
</dbReference>
<organism evidence="9 10">
    <name type="scientific">Eragrostis curvula</name>
    <name type="common">weeping love grass</name>
    <dbReference type="NCBI Taxonomy" id="38414"/>
    <lineage>
        <taxon>Eukaryota</taxon>
        <taxon>Viridiplantae</taxon>
        <taxon>Streptophyta</taxon>
        <taxon>Embryophyta</taxon>
        <taxon>Tracheophyta</taxon>
        <taxon>Spermatophyta</taxon>
        <taxon>Magnoliopsida</taxon>
        <taxon>Liliopsida</taxon>
        <taxon>Poales</taxon>
        <taxon>Poaceae</taxon>
        <taxon>PACMAD clade</taxon>
        <taxon>Chloridoideae</taxon>
        <taxon>Eragrostideae</taxon>
        <taxon>Eragrostidinae</taxon>
        <taxon>Eragrostis</taxon>
    </lineage>
</organism>
<dbReference type="OrthoDB" id="1888929at2759"/>
<dbReference type="Gramene" id="TVU35714">
    <property type="protein sequence ID" value="TVU35714"/>
    <property type="gene ID" value="EJB05_17616"/>
</dbReference>
<dbReference type="SUPFAM" id="SSF118290">
    <property type="entry name" value="WRKY DNA-binding domain"/>
    <property type="match status" value="1"/>
</dbReference>
<proteinExistence type="inferred from homology"/>
<accession>A0A5J9VJU0</accession>
<dbReference type="GO" id="GO:0000976">
    <property type="term" value="F:transcription cis-regulatory region binding"/>
    <property type="evidence" value="ECO:0007669"/>
    <property type="project" value="TreeGrafter"/>
</dbReference>
<dbReference type="AlphaFoldDB" id="A0A5J9VJU0"/>
<reference evidence="9 10" key="1">
    <citation type="journal article" date="2019" name="Sci. Rep.">
        <title>A high-quality genome of Eragrostis curvula grass provides insights into Poaceae evolution and supports new strategies to enhance forage quality.</title>
        <authorList>
            <person name="Carballo J."/>
            <person name="Santos B.A.C.M."/>
            <person name="Zappacosta D."/>
            <person name="Garbus I."/>
            <person name="Selva J.P."/>
            <person name="Gallo C.A."/>
            <person name="Diaz A."/>
            <person name="Albertini E."/>
            <person name="Caccamo M."/>
            <person name="Echenique V."/>
        </authorList>
    </citation>
    <scope>NUCLEOTIDE SEQUENCE [LARGE SCALE GENOMIC DNA]</scope>
    <source>
        <strain evidence="10">cv. Victoria</strain>
        <tissue evidence="9">Leaf</tissue>
    </source>
</reference>
<dbReference type="GO" id="GO:0010193">
    <property type="term" value="P:response to ozone"/>
    <property type="evidence" value="ECO:0007669"/>
    <property type="project" value="UniProtKB-ARBA"/>
</dbReference>
<keyword evidence="3" id="KW-0238">DNA-binding</keyword>
<name>A0A5J9VJU0_9POAL</name>
<dbReference type="InterPro" id="IPR036576">
    <property type="entry name" value="WRKY_dom_sf"/>
</dbReference>
<dbReference type="InterPro" id="IPR003657">
    <property type="entry name" value="WRKY_dom"/>
</dbReference>
<dbReference type="Proteomes" id="UP000324897">
    <property type="component" value="Unassembled WGS sequence"/>
</dbReference>
<dbReference type="Gene3D" id="2.20.25.80">
    <property type="entry name" value="WRKY domain"/>
    <property type="match status" value="1"/>
</dbReference>
<comment type="caution">
    <text evidence="9">The sequence shown here is derived from an EMBL/GenBank/DDBJ whole genome shotgun (WGS) entry which is preliminary data.</text>
</comment>
<evidence type="ECO:0000256" key="5">
    <source>
        <dbReference type="ARBA" id="ARBA00023242"/>
    </source>
</evidence>
<evidence type="ECO:0000256" key="2">
    <source>
        <dbReference type="ARBA" id="ARBA00023015"/>
    </source>
</evidence>
<evidence type="ECO:0000313" key="10">
    <source>
        <dbReference type="Proteomes" id="UP000324897"/>
    </source>
</evidence>
<comment type="similarity">
    <text evidence="6">Belongs to the WRKY group III family.</text>
</comment>
<comment type="subcellular location">
    <subcellularLocation>
        <location evidence="1">Nucleus</location>
    </subcellularLocation>
</comment>
<dbReference type="EMBL" id="RWGY01000009">
    <property type="protein sequence ID" value="TVU35714.1"/>
    <property type="molecule type" value="Genomic_DNA"/>
</dbReference>
<evidence type="ECO:0000256" key="7">
    <source>
        <dbReference type="SAM" id="MobiDB-lite"/>
    </source>
</evidence>
<feature type="domain" description="WRKY" evidence="8">
    <location>
        <begin position="121"/>
        <end position="184"/>
    </location>
</feature>
<feature type="non-terminal residue" evidence="9">
    <location>
        <position position="1"/>
    </location>
</feature>
<feature type="compositionally biased region" description="Low complexity" evidence="7">
    <location>
        <begin position="72"/>
        <end position="86"/>
    </location>
</feature>
<keyword evidence="4" id="KW-0804">Transcription</keyword>
<dbReference type="GO" id="GO:0003700">
    <property type="term" value="F:DNA-binding transcription factor activity"/>
    <property type="evidence" value="ECO:0007669"/>
    <property type="project" value="InterPro"/>
</dbReference>
<dbReference type="Pfam" id="PF03106">
    <property type="entry name" value="WRKY"/>
    <property type="match status" value="1"/>
</dbReference>
<dbReference type="GO" id="GO:0010150">
    <property type="term" value="P:leaf senescence"/>
    <property type="evidence" value="ECO:0007669"/>
    <property type="project" value="UniProtKB-ARBA"/>
</dbReference>
<evidence type="ECO:0000313" key="9">
    <source>
        <dbReference type="EMBL" id="TVU35714.1"/>
    </source>
</evidence>
<gene>
    <name evidence="9" type="ORF">EJB05_17616</name>
</gene>
<feature type="region of interest" description="Disordered" evidence="7">
    <location>
        <begin position="188"/>
        <end position="228"/>
    </location>
</feature>
<evidence type="ECO:0000256" key="4">
    <source>
        <dbReference type="ARBA" id="ARBA00023163"/>
    </source>
</evidence>
<evidence type="ECO:0000256" key="6">
    <source>
        <dbReference type="ARBA" id="ARBA00060850"/>
    </source>
</evidence>
<dbReference type="SMART" id="SM00774">
    <property type="entry name" value="WRKY"/>
    <property type="match status" value="1"/>
</dbReference>
<keyword evidence="5" id="KW-0539">Nucleus</keyword>
<dbReference type="PROSITE" id="PS50811">
    <property type="entry name" value="WRKY"/>
    <property type="match status" value="1"/>
</dbReference>
<dbReference type="InterPro" id="IPR044810">
    <property type="entry name" value="WRKY_plant"/>
</dbReference>
<dbReference type="PANTHER" id="PTHR32096:SF151">
    <property type="entry name" value="OS01G0656400 PROTEIN"/>
    <property type="match status" value="1"/>
</dbReference>
<dbReference type="PANTHER" id="PTHR32096">
    <property type="entry name" value="WRKY TRANSCRIPTION FACTOR 30-RELATED-RELATED"/>
    <property type="match status" value="1"/>
</dbReference>
<dbReference type="GO" id="GO:0009751">
    <property type="term" value="P:response to salicylic acid"/>
    <property type="evidence" value="ECO:0007669"/>
    <property type="project" value="UniProtKB-ARBA"/>
</dbReference>
<protein>
    <submittedName>
        <fullName evidence="9">EcWRKY-54</fullName>
    </submittedName>
</protein>
<evidence type="ECO:0000259" key="8">
    <source>
        <dbReference type="PROSITE" id="PS50811"/>
    </source>
</evidence>